<comment type="similarity">
    <text evidence="2">Belongs to the mis12 family.</text>
</comment>
<evidence type="ECO:0000256" key="10">
    <source>
        <dbReference type="ARBA" id="ARBA00023328"/>
    </source>
</evidence>
<dbReference type="PANTHER" id="PTHR14527">
    <property type="entry name" value="PROTEIN MIS12 HOMOLOG"/>
    <property type="match status" value="1"/>
</dbReference>
<evidence type="ECO:0000256" key="3">
    <source>
        <dbReference type="ARBA" id="ARBA00013793"/>
    </source>
</evidence>
<gene>
    <name evidence="11" type="primary">AVEN_217159_1</name>
    <name evidence="11" type="ORF">CEXT_730921</name>
</gene>
<keyword evidence="10" id="KW-0137">Centromere</keyword>
<reference evidence="11 12" key="1">
    <citation type="submission" date="2021-06" db="EMBL/GenBank/DDBJ databases">
        <title>Caerostris extrusa draft genome.</title>
        <authorList>
            <person name="Kono N."/>
            <person name="Arakawa K."/>
        </authorList>
    </citation>
    <scope>NUCLEOTIDE SEQUENCE [LARGE SCALE GENOMIC DNA]</scope>
</reference>
<comment type="caution">
    <text evidence="11">The sequence shown here is derived from an EMBL/GenBank/DDBJ whole genome shotgun (WGS) entry which is preliminary data.</text>
</comment>
<dbReference type="GO" id="GO:0051382">
    <property type="term" value="P:kinetochore assembly"/>
    <property type="evidence" value="ECO:0007669"/>
    <property type="project" value="TreeGrafter"/>
</dbReference>
<evidence type="ECO:0000256" key="7">
    <source>
        <dbReference type="ARBA" id="ARBA00022838"/>
    </source>
</evidence>
<keyword evidence="9" id="KW-0131">Cell cycle</keyword>
<keyword evidence="12" id="KW-1185">Reference proteome</keyword>
<dbReference type="GO" id="GO:0005634">
    <property type="term" value="C:nucleus"/>
    <property type="evidence" value="ECO:0007669"/>
    <property type="project" value="InterPro"/>
</dbReference>
<dbReference type="EMBL" id="BPLR01011605">
    <property type="protein sequence ID" value="GIY47644.1"/>
    <property type="molecule type" value="Genomic_DNA"/>
</dbReference>
<evidence type="ECO:0000256" key="9">
    <source>
        <dbReference type="ARBA" id="ARBA00023306"/>
    </source>
</evidence>
<dbReference type="GO" id="GO:0051301">
    <property type="term" value="P:cell division"/>
    <property type="evidence" value="ECO:0007669"/>
    <property type="project" value="UniProtKB-KW"/>
</dbReference>
<sequence>MDFETIVNLDYESQHFEFHPRTFVDTVYNAFYEPLFEALNALNVYLCDQYNHVIPADDIRLNTDILFKDLVKILDKAIDKFETYIDENIFMIPNHVLLPEDEVHHTHPCTKDEDEKLDEEIEQIKQRILEERLRKSVLKSKIEEQKYVKEDLITFKSKLQQLLSIIQGCKNTKEDLELTMIRCLQNLNGIKEVHQSSKKSELE</sequence>
<dbReference type="AlphaFoldDB" id="A0AAV4TNL1"/>
<evidence type="ECO:0000313" key="12">
    <source>
        <dbReference type="Proteomes" id="UP001054945"/>
    </source>
</evidence>
<evidence type="ECO:0000256" key="6">
    <source>
        <dbReference type="ARBA" id="ARBA00022776"/>
    </source>
</evidence>
<dbReference type="GO" id="GO:0000070">
    <property type="term" value="P:mitotic sister chromatid segregation"/>
    <property type="evidence" value="ECO:0007669"/>
    <property type="project" value="TreeGrafter"/>
</dbReference>
<keyword evidence="5" id="KW-0132">Cell division</keyword>
<dbReference type="Proteomes" id="UP001054945">
    <property type="component" value="Unassembled WGS sequence"/>
</dbReference>
<evidence type="ECO:0000313" key="11">
    <source>
        <dbReference type="EMBL" id="GIY47644.1"/>
    </source>
</evidence>
<protein>
    <recommendedName>
        <fullName evidence="3">Protein MIS12 homolog</fullName>
    </recommendedName>
</protein>
<proteinExistence type="inferred from homology"/>
<dbReference type="GO" id="GO:0000444">
    <property type="term" value="C:MIS12/MIND type complex"/>
    <property type="evidence" value="ECO:0007669"/>
    <property type="project" value="TreeGrafter"/>
</dbReference>
<evidence type="ECO:0000256" key="8">
    <source>
        <dbReference type="ARBA" id="ARBA00023054"/>
    </source>
</evidence>
<evidence type="ECO:0000256" key="5">
    <source>
        <dbReference type="ARBA" id="ARBA00022618"/>
    </source>
</evidence>
<organism evidence="11 12">
    <name type="scientific">Caerostris extrusa</name>
    <name type="common">Bark spider</name>
    <name type="synonym">Caerostris bankana</name>
    <dbReference type="NCBI Taxonomy" id="172846"/>
    <lineage>
        <taxon>Eukaryota</taxon>
        <taxon>Metazoa</taxon>
        <taxon>Ecdysozoa</taxon>
        <taxon>Arthropoda</taxon>
        <taxon>Chelicerata</taxon>
        <taxon>Arachnida</taxon>
        <taxon>Araneae</taxon>
        <taxon>Araneomorphae</taxon>
        <taxon>Entelegynae</taxon>
        <taxon>Araneoidea</taxon>
        <taxon>Araneidae</taxon>
        <taxon>Caerostris</taxon>
    </lineage>
</organism>
<comment type="subcellular location">
    <subcellularLocation>
        <location evidence="1">Chromosome</location>
        <location evidence="1">Centromere</location>
        <location evidence="1">Kinetochore</location>
    </subcellularLocation>
</comment>
<keyword evidence="4" id="KW-0158">Chromosome</keyword>
<evidence type="ECO:0000256" key="2">
    <source>
        <dbReference type="ARBA" id="ARBA00008643"/>
    </source>
</evidence>
<dbReference type="Pfam" id="PF05859">
    <property type="entry name" value="Mis12"/>
    <property type="match status" value="1"/>
</dbReference>
<dbReference type="InterPro" id="IPR008685">
    <property type="entry name" value="Centromere_Mis12"/>
</dbReference>
<keyword evidence="7" id="KW-0995">Kinetochore</keyword>
<dbReference type="PANTHER" id="PTHR14527:SF2">
    <property type="entry name" value="PROTEIN MIS12 HOMOLOG"/>
    <property type="match status" value="1"/>
</dbReference>
<accession>A0AAV4TNL1</accession>
<evidence type="ECO:0000256" key="1">
    <source>
        <dbReference type="ARBA" id="ARBA00004629"/>
    </source>
</evidence>
<keyword evidence="8" id="KW-0175">Coiled coil</keyword>
<keyword evidence="6" id="KW-0498">Mitosis</keyword>
<evidence type="ECO:0000256" key="4">
    <source>
        <dbReference type="ARBA" id="ARBA00022454"/>
    </source>
</evidence>
<name>A0AAV4TNL1_CAEEX</name>